<organism evidence="2 3">
    <name type="scientific">Fusarium oxysporum</name>
    <name type="common">Fusarium vascular wilt</name>
    <dbReference type="NCBI Taxonomy" id="5507"/>
    <lineage>
        <taxon>Eukaryota</taxon>
        <taxon>Fungi</taxon>
        <taxon>Dikarya</taxon>
        <taxon>Ascomycota</taxon>
        <taxon>Pezizomycotina</taxon>
        <taxon>Sordariomycetes</taxon>
        <taxon>Hypocreomycetidae</taxon>
        <taxon>Hypocreales</taxon>
        <taxon>Nectriaceae</taxon>
        <taxon>Fusarium</taxon>
        <taxon>Fusarium oxysporum species complex</taxon>
    </lineage>
</organism>
<dbReference type="Pfam" id="PF14027">
    <property type="entry name" value="Questin_oxidase"/>
    <property type="match status" value="1"/>
</dbReference>
<dbReference type="VEuPathDB" id="FungiDB:FOC4_g10015119"/>
<proteinExistence type="predicted"/>
<comment type="caution">
    <text evidence="2">The sequence shown here is derived from an EMBL/GenBank/DDBJ whole genome shotgun (WGS) entry which is preliminary data.</text>
</comment>
<dbReference type="VEuPathDB" id="FungiDB:HZS61_000819"/>
<dbReference type="EMBL" id="MRCX01000063">
    <property type="protein sequence ID" value="RKK75245.1"/>
    <property type="molecule type" value="Genomic_DNA"/>
</dbReference>
<dbReference type="Proteomes" id="UP000285084">
    <property type="component" value="Unassembled WGS sequence"/>
</dbReference>
<name>A0A420N4P9_FUSOX</name>
<protein>
    <recommendedName>
        <fullName evidence="4">Oxidoreductase AflY</fullName>
    </recommendedName>
</protein>
<dbReference type="VEuPathDB" id="FungiDB:FOZG_01112"/>
<dbReference type="VEuPathDB" id="FungiDB:FOXG_00419"/>
<gene>
    <name evidence="2" type="ORF">BFJ69_g7835</name>
</gene>
<evidence type="ECO:0008006" key="4">
    <source>
        <dbReference type="Google" id="ProtNLM"/>
    </source>
</evidence>
<dbReference type="PANTHER" id="PTHR35870">
    <property type="entry name" value="PROTEIN, PUTATIVE (AFU_ORTHOLOGUE AFUA_5G03330)-RELATED"/>
    <property type="match status" value="1"/>
</dbReference>
<evidence type="ECO:0000256" key="1">
    <source>
        <dbReference type="ARBA" id="ARBA00023002"/>
    </source>
</evidence>
<reference evidence="2 3" key="1">
    <citation type="journal article" date="2018" name="Sci. Rep.">
        <title>Characterisation of pathogen-specific regions and novel effector candidates in Fusarium oxysporum f. sp. cepae.</title>
        <authorList>
            <person name="Armitage A.D."/>
            <person name="Taylor A."/>
            <person name="Sobczyk M.K."/>
            <person name="Baxter L."/>
            <person name="Greenfield B.P."/>
            <person name="Bates H.J."/>
            <person name="Wilson F."/>
            <person name="Jackson A.C."/>
            <person name="Ott S."/>
            <person name="Harrison R.J."/>
            <person name="Clarkson J.P."/>
        </authorList>
    </citation>
    <scope>NUCLEOTIDE SEQUENCE [LARGE SCALE GENOMIC DNA]</scope>
    <source>
        <strain evidence="2 3">Fo_A13</strain>
    </source>
</reference>
<evidence type="ECO:0000313" key="3">
    <source>
        <dbReference type="Proteomes" id="UP000285084"/>
    </source>
</evidence>
<dbReference type="InterPro" id="IPR025337">
    <property type="entry name" value="Questin_oxidase-like"/>
</dbReference>
<dbReference type="PANTHER" id="PTHR35870:SF6">
    <property type="entry name" value="MGS207 PROTEIN"/>
    <property type="match status" value="1"/>
</dbReference>
<keyword evidence="1" id="KW-0560">Oxidoreductase</keyword>
<dbReference type="VEuPathDB" id="FungiDB:FOC1_g10015715"/>
<evidence type="ECO:0000313" key="2">
    <source>
        <dbReference type="EMBL" id="RKK75245.1"/>
    </source>
</evidence>
<accession>A0A420N4P9</accession>
<dbReference type="VEuPathDB" id="FungiDB:FOIG_00921"/>
<dbReference type="VEuPathDB" id="FungiDB:FOMG_01115"/>
<dbReference type="GO" id="GO:0016491">
    <property type="term" value="F:oxidoreductase activity"/>
    <property type="evidence" value="ECO:0007669"/>
    <property type="project" value="UniProtKB-KW"/>
</dbReference>
<sequence length="431" mass="48472">MTITATATETVKADGSVRLPQPTVRPDLKSVPVFYINKAEDERAQTLHKLLCEGHSAVAPLRNPQLILHSHLPHLLGSAYVLGADSEQLKKTYDHDIQTLVPIDETFIRGGLPLEFTWREHLGDKSHTIAFVDLFDQQIEKNGGDWKKVVEKYLFSGKEPIANGILGGLAHPAIHLAYAYEFAMPEVASQALSLACTEYANFHKLLENEPTDQPTYKSNSLAEVLLRVKQDARFDGVVKSPGTVNYDLVLREAYDATIEHWNAWQISDVATAMEHICDASVLVAIGSGYSECKYDFFYAHVMTAAHAFRVLLPNFPKERHHSLLRQYSLYAILIYVLQFRLDMNADKIDSFNLAGRDWNWVSEKALENKWGLDDHFFKVVRGIKSFRDLYGEKDGFYLKAAVKFVSGFAGWEGFGEGVMGFLPSRDGFIPA</sequence>
<dbReference type="AlphaFoldDB" id="A0A420N4P9"/>